<feature type="signal peptide" evidence="3">
    <location>
        <begin position="1"/>
        <end position="17"/>
    </location>
</feature>
<sequence length="322" mass="34325">MLRAIALSLLLALPAKAGVKEILDTNIFPGYAAFSAASDTLAAQAQQTCDPVALRPAYNAAFDAWLGVQHLRMGPGEEDGRSIAIAFWPDPKALGQKATNKLIAAQDPVVNDPAAFAKVSVGTRGLFTLERLLYGDYSGDYVCALTRAVATDLARMANEIEDGWRNGYSQALLTAGQPGNTQFLSEQEALQAIYTQLMTGFEFTKDTRIGRPLGTFDRPRPERAEARLSGRSLRNVRLSLVALKSLAVALAPDSADAQDAIDRAIARADKLDDPIFAGVAEPQSRFRVEALQQAIGTARDTTTAEIGPALGVSVGFNSADGD</sequence>
<comment type="subcellular location">
    <subcellularLocation>
        <location evidence="1">Cell envelope</location>
    </subcellularLocation>
</comment>
<evidence type="ECO:0000256" key="1">
    <source>
        <dbReference type="ARBA" id="ARBA00004196"/>
    </source>
</evidence>
<proteinExistence type="predicted"/>
<evidence type="ECO:0000256" key="3">
    <source>
        <dbReference type="SAM" id="SignalP"/>
    </source>
</evidence>
<organism evidence="5 6">
    <name type="scientific">Cereibacter sphaeroides</name>
    <name type="common">Rhodobacter sphaeroides</name>
    <dbReference type="NCBI Taxonomy" id="1063"/>
    <lineage>
        <taxon>Bacteria</taxon>
        <taxon>Pseudomonadati</taxon>
        <taxon>Pseudomonadota</taxon>
        <taxon>Alphaproteobacteria</taxon>
        <taxon>Rhodobacterales</taxon>
        <taxon>Paracoccaceae</taxon>
        <taxon>Cereibacter</taxon>
    </lineage>
</organism>
<reference evidence="5 6" key="1">
    <citation type="submission" date="2017-08" db="EMBL/GenBank/DDBJ databases">
        <title>Infants hospitalized years apart are colonized by the same room-sourced microbial strains.</title>
        <authorList>
            <person name="Brooks B."/>
            <person name="Olm M.R."/>
            <person name="Firek B.A."/>
            <person name="Baker R."/>
            <person name="Thomas B.C."/>
            <person name="Morowitz M.J."/>
            <person name="Banfield J.F."/>
        </authorList>
    </citation>
    <scope>NUCLEOTIDE SEQUENCE [LARGE SCALE GENOMIC DNA]</scope>
    <source>
        <strain evidence="5">S2_003_000_R2_11</strain>
    </source>
</reference>
<dbReference type="Pfam" id="PF09375">
    <property type="entry name" value="Peptidase_M75"/>
    <property type="match status" value="1"/>
</dbReference>
<feature type="chain" id="PRO_5016130176" evidence="3">
    <location>
        <begin position="18"/>
        <end position="322"/>
    </location>
</feature>
<protein>
    <submittedName>
        <fullName evidence="5">Signal peptidase</fullName>
    </submittedName>
</protein>
<evidence type="ECO:0000259" key="4">
    <source>
        <dbReference type="Pfam" id="PF09375"/>
    </source>
</evidence>
<gene>
    <name evidence="5" type="ORF">DI533_09945</name>
</gene>
<keyword evidence="2 3" id="KW-0732">Signal</keyword>
<dbReference type="AlphaFoldDB" id="A0A2W5USU7"/>
<dbReference type="EMBL" id="QFQS01000001">
    <property type="protein sequence ID" value="PZR00821.1"/>
    <property type="molecule type" value="Genomic_DNA"/>
</dbReference>
<accession>A0A2W5USU7</accession>
<name>A0A2W5USU7_CERSP</name>
<evidence type="ECO:0000256" key="2">
    <source>
        <dbReference type="ARBA" id="ARBA00022729"/>
    </source>
</evidence>
<dbReference type="GO" id="GO:0030313">
    <property type="term" value="C:cell envelope"/>
    <property type="evidence" value="ECO:0007669"/>
    <property type="project" value="UniProtKB-SubCell"/>
</dbReference>
<comment type="caution">
    <text evidence="5">The sequence shown here is derived from an EMBL/GenBank/DDBJ whole genome shotgun (WGS) entry which is preliminary data.</text>
</comment>
<dbReference type="InterPro" id="IPR038352">
    <property type="entry name" value="Imelysin_sf"/>
</dbReference>
<feature type="domain" description="Imelysin-like" evidence="4">
    <location>
        <begin position="28"/>
        <end position="297"/>
    </location>
</feature>
<dbReference type="InterPro" id="IPR034984">
    <property type="entry name" value="Imelysin-like_IPPA"/>
</dbReference>
<dbReference type="CDD" id="cd14659">
    <property type="entry name" value="Imelysin-like_IPPA"/>
    <property type="match status" value="1"/>
</dbReference>
<evidence type="ECO:0000313" key="5">
    <source>
        <dbReference type="EMBL" id="PZR00821.1"/>
    </source>
</evidence>
<dbReference type="Proteomes" id="UP000248975">
    <property type="component" value="Unassembled WGS sequence"/>
</dbReference>
<dbReference type="Gene3D" id="1.20.1420.20">
    <property type="entry name" value="M75 peptidase, HXXE motif"/>
    <property type="match status" value="1"/>
</dbReference>
<dbReference type="InterPro" id="IPR018976">
    <property type="entry name" value="Imelysin-like"/>
</dbReference>
<evidence type="ECO:0000313" key="6">
    <source>
        <dbReference type="Proteomes" id="UP000248975"/>
    </source>
</evidence>